<reference evidence="5 6" key="1">
    <citation type="submission" date="2018-12" db="EMBL/GenBank/DDBJ databases">
        <title>Hymenobacter gummosus sp. nov., isolated from a spring.</title>
        <authorList>
            <person name="Nie L."/>
        </authorList>
    </citation>
    <scope>NUCLEOTIDE SEQUENCE [LARGE SCALE GENOMIC DNA]</scope>
    <source>
        <strain evidence="5 6">KCTC 52166</strain>
    </source>
</reference>
<dbReference type="PANTHER" id="PTHR12302">
    <property type="entry name" value="EBNA2 BINDING PROTEIN P100"/>
    <property type="match status" value="1"/>
</dbReference>
<dbReference type="AlphaFoldDB" id="A0A431U7A8"/>
<comment type="caution">
    <text evidence="5">The sequence shown here is derived from an EMBL/GenBank/DDBJ whole genome shotgun (WGS) entry which is preliminary data.</text>
</comment>
<evidence type="ECO:0000256" key="1">
    <source>
        <dbReference type="ARBA" id="ARBA00022722"/>
    </source>
</evidence>
<evidence type="ECO:0000256" key="2">
    <source>
        <dbReference type="ARBA" id="ARBA00022759"/>
    </source>
</evidence>
<keyword evidence="2" id="KW-0255">Endonuclease</keyword>
<dbReference type="SMART" id="SM00318">
    <property type="entry name" value="SNc"/>
    <property type="match status" value="1"/>
</dbReference>
<keyword evidence="3" id="KW-0378">Hydrolase</keyword>
<evidence type="ECO:0000313" key="6">
    <source>
        <dbReference type="Proteomes" id="UP000282184"/>
    </source>
</evidence>
<evidence type="ECO:0000259" key="4">
    <source>
        <dbReference type="PROSITE" id="PS50830"/>
    </source>
</evidence>
<accession>A0A431U7A8</accession>
<organism evidence="5 6">
    <name type="scientific">Hymenobacter gummosus</name>
    <dbReference type="NCBI Taxonomy" id="1776032"/>
    <lineage>
        <taxon>Bacteria</taxon>
        <taxon>Pseudomonadati</taxon>
        <taxon>Bacteroidota</taxon>
        <taxon>Cytophagia</taxon>
        <taxon>Cytophagales</taxon>
        <taxon>Hymenobacteraceae</taxon>
        <taxon>Hymenobacter</taxon>
    </lineage>
</organism>
<sequence>MRVLRVVDADTYEVEAPGGRARVRLLGADAPEQDQPFGRQAAAEVSALVLRRYVWLRVQGLDAYGRNLAAVRLRPAAFSGQATVALDSLLVVRGWAWAYSPGQAVADRAVLQQRAQDAGRGLWKCGPAAPVRPGVWRAFNRQEKSSHWGSCSW</sequence>
<evidence type="ECO:0000313" key="5">
    <source>
        <dbReference type="EMBL" id="RTQ52599.1"/>
    </source>
</evidence>
<dbReference type="PROSITE" id="PS50830">
    <property type="entry name" value="TNASE_3"/>
    <property type="match status" value="1"/>
</dbReference>
<dbReference type="Proteomes" id="UP000282184">
    <property type="component" value="Unassembled WGS sequence"/>
</dbReference>
<dbReference type="InterPro" id="IPR016071">
    <property type="entry name" value="Staphylococal_nuclease_OB-fold"/>
</dbReference>
<dbReference type="OrthoDB" id="9805504at2"/>
<dbReference type="PANTHER" id="PTHR12302:SF3">
    <property type="entry name" value="SERINE_THREONINE-PROTEIN KINASE 31"/>
    <property type="match status" value="1"/>
</dbReference>
<dbReference type="GO" id="GO:0016787">
    <property type="term" value="F:hydrolase activity"/>
    <property type="evidence" value="ECO:0007669"/>
    <property type="project" value="UniProtKB-KW"/>
</dbReference>
<keyword evidence="6" id="KW-1185">Reference proteome</keyword>
<dbReference type="Gene3D" id="2.40.50.90">
    <property type="match status" value="1"/>
</dbReference>
<name>A0A431U7A8_9BACT</name>
<dbReference type="EMBL" id="RXOF01000002">
    <property type="protein sequence ID" value="RTQ52599.1"/>
    <property type="molecule type" value="Genomic_DNA"/>
</dbReference>
<dbReference type="SUPFAM" id="SSF50199">
    <property type="entry name" value="Staphylococcal nuclease"/>
    <property type="match status" value="1"/>
</dbReference>
<dbReference type="GO" id="GO:0004519">
    <property type="term" value="F:endonuclease activity"/>
    <property type="evidence" value="ECO:0007669"/>
    <property type="project" value="UniProtKB-KW"/>
</dbReference>
<gene>
    <name evidence="5" type="ORF">EJV47_04500</name>
</gene>
<feature type="domain" description="TNase-like" evidence="4">
    <location>
        <begin position="1"/>
        <end position="125"/>
    </location>
</feature>
<evidence type="ECO:0000256" key="3">
    <source>
        <dbReference type="ARBA" id="ARBA00022801"/>
    </source>
</evidence>
<dbReference type="Pfam" id="PF00565">
    <property type="entry name" value="SNase"/>
    <property type="match status" value="1"/>
</dbReference>
<protein>
    <recommendedName>
        <fullName evidence="4">TNase-like domain-containing protein</fullName>
    </recommendedName>
</protein>
<dbReference type="InterPro" id="IPR035437">
    <property type="entry name" value="SNase_OB-fold_sf"/>
</dbReference>
<keyword evidence="1" id="KW-0540">Nuclease</keyword>
<proteinExistence type="predicted"/>